<accession>A0A8R7NYN1</accession>
<reference evidence="3" key="1">
    <citation type="journal article" date="2013" name="Nature">
        <title>Draft genome of the wheat A-genome progenitor Triticum urartu.</title>
        <authorList>
            <person name="Ling H.Q."/>
            <person name="Zhao S."/>
            <person name="Liu D."/>
            <person name="Wang J."/>
            <person name="Sun H."/>
            <person name="Zhang C."/>
            <person name="Fan H."/>
            <person name="Li D."/>
            <person name="Dong L."/>
            <person name="Tao Y."/>
            <person name="Gao C."/>
            <person name="Wu H."/>
            <person name="Li Y."/>
            <person name="Cui Y."/>
            <person name="Guo X."/>
            <person name="Zheng S."/>
            <person name="Wang B."/>
            <person name="Yu K."/>
            <person name="Liang Q."/>
            <person name="Yang W."/>
            <person name="Lou X."/>
            <person name="Chen J."/>
            <person name="Feng M."/>
            <person name="Jian J."/>
            <person name="Zhang X."/>
            <person name="Luo G."/>
            <person name="Jiang Y."/>
            <person name="Liu J."/>
            <person name="Wang Z."/>
            <person name="Sha Y."/>
            <person name="Zhang B."/>
            <person name="Wu H."/>
            <person name="Tang D."/>
            <person name="Shen Q."/>
            <person name="Xue P."/>
            <person name="Zou S."/>
            <person name="Wang X."/>
            <person name="Liu X."/>
            <person name="Wang F."/>
            <person name="Yang Y."/>
            <person name="An X."/>
            <person name="Dong Z."/>
            <person name="Zhang K."/>
            <person name="Zhang X."/>
            <person name="Luo M.C."/>
            <person name="Dvorak J."/>
            <person name="Tong Y."/>
            <person name="Wang J."/>
            <person name="Yang H."/>
            <person name="Li Z."/>
            <person name="Wang D."/>
            <person name="Zhang A."/>
            <person name="Wang J."/>
        </authorList>
    </citation>
    <scope>NUCLEOTIDE SEQUENCE</scope>
    <source>
        <strain evidence="3">cv. G1812</strain>
    </source>
</reference>
<proteinExistence type="predicted"/>
<reference evidence="2" key="3">
    <citation type="submission" date="2022-06" db="UniProtKB">
        <authorList>
            <consortium name="EnsemblPlants"/>
        </authorList>
    </citation>
    <scope>IDENTIFICATION</scope>
</reference>
<dbReference type="Gramene" id="TuG1812G0100000597.01.T02">
    <property type="protein sequence ID" value="TuG1812G0100000597.01.T02"/>
    <property type="gene ID" value="TuG1812G0100000597.01"/>
</dbReference>
<protein>
    <submittedName>
        <fullName evidence="2">Uncharacterized protein</fullName>
    </submittedName>
</protein>
<keyword evidence="3" id="KW-1185">Reference proteome</keyword>
<feature type="region of interest" description="Disordered" evidence="1">
    <location>
        <begin position="78"/>
        <end position="98"/>
    </location>
</feature>
<gene>
    <name evidence="2" type="primary">LOC125544474</name>
</gene>
<dbReference type="Proteomes" id="UP000015106">
    <property type="component" value="Chromosome 1"/>
</dbReference>
<sequence length="98" mass="10511">VVSEPLYSSVLERKPKPDPDAGLTPAPLPHRARATPCRRSLWPPSKPVLAVGLPARASRSCSVCASPTPAADLRRLRLTPSTTPPQLCSLQPAARRSR</sequence>
<dbReference type="AlphaFoldDB" id="A0A8R7NYN1"/>
<organism evidence="2 3">
    <name type="scientific">Triticum urartu</name>
    <name type="common">Red wild einkorn</name>
    <name type="synonym">Crithodium urartu</name>
    <dbReference type="NCBI Taxonomy" id="4572"/>
    <lineage>
        <taxon>Eukaryota</taxon>
        <taxon>Viridiplantae</taxon>
        <taxon>Streptophyta</taxon>
        <taxon>Embryophyta</taxon>
        <taxon>Tracheophyta</taxon>
        <taxon>Spermatophyta</taxon>
        <taxon>Magnoliopsida</taxon>
        <taxon>Liliopsida</taxon>
        <taxon>Poales</taxon>
        <taxon>Poaceae</taxon>
        <taxon>BOP clade</taxon>
        <taxon>Pooideae</taxon>
        <taxon>Triticodae</taxon>
        <taxon>Triticeae</taxon>
        <taxon>Triticinae</taxon>
        <taxon>Triticum</taxon>
    </lineage>
</organism>
<evidence type="ECO:0000313" key="2">
    <source>
        <dbReference type="EnsemblPlants" id="TuG1812G0100000597.01.T02"/>
    </source>
</evidence>
<feature type="region of interest" description="Disordered" evidence="1">
    <location>
        <begin position="1"/>
        <end position="39"/>
    </location>
</feature>
<dbReference type="EnsemblPlants" id="TuG1812G0100000597.01.T02">
    <property type="protein sequence ID" value="TuG1812G0100000597.01.T02"/>
    <property type="gene ID" value="TuG1812G0100000597.01"/>
</dbReference>
<evidence type="ECO:0000256" key="1">
    <source>
        <dbReference type="SAM" id="MobiDB-lite"/>
    </source>
</evidence>
<name>A0A8R7NYN1_TRIUA</name>
<reference evidence="2" key="2">
    <citation type="submission" date="2018-03" db="EMBL/GenBank/DDBJ databases">
        <title>The Triticum urartu genome reveals the dynamic nature of wheat genome evolution.</title>
        <authorList>
            <person name="Ling H."/>
            <person name="Ma B."/>
            <person name="Shi X."/>
            <person name="Liu H."/>
            <person name="Dong L."/>
            <person name="Sun H."/>
            <person name="Cao Y."/>
            <person name="Gao Q."/>
            <person name="Zheng S."/>
            <person name="Li Y."/>
            <person name="Yu Y."/>
            <person name="Du H."/>
            <person name="Qi M."/>
            <person name="Li Y."/>
            <person name="Yu H."/>
            <person name="Cui Y."/>
            <person name="Wang N."/>
            <person name="Chen C."/>
            <person name="Wu H."/>
            <person name="Zhao Y."/>
            <person name="Zhang J."/>
            <person name="Li Y."/>
            <person name="Zhou W."/>
            <person name="Zhang B."/>
            <person name="Hu W."/>
            <person name="Eijk M."/>
            <person name="Tang J."/>
            <person name="Witsenboer H."/>
            <person name="Zhao S."/>
            <person name="Li Z."/>
            <person name="Zhang A."/>
            <person name="Wang D."/>
            <person name="Liang C."/>
        </authorList>
    </citation>
    <scope>NUCLEOTIDE SEQUENCE [LARGE SCALE GENOMIC DNA]</scope>
    <source>
        <strain evidence="2">cv. G1812</strain>
    </source>
</reference>
<feature type="compositionally biased region" description="Polar residues" evidence="1">
    <location>
        <begin position="79"/>
        <end position="89"/>
    </location>
</feature>
<evidence type="ECO:0000313" key="3">
    <source>
        <dbReference type="Proteomes" id="UP000015106"/>
    </source>
</evidence>